<reference evidence="8 9" key="1">
    <citation type="submission" date="2017-05" db="EMBL/GenBank/DDBJ databases">
        <authorList>
            <person name="Song R."/>
            <person name="Chenine A.L."/>
            <person name="Ruprecht R.M."/>
        </authorList>
    </citation>
    <scope>NUCLEOTIDE SEQUENCE [LARGE SCALE GENOMIC DNA]</scope>
    <source>
        <strain evidence="8 9">CECT 8899</strain>
    </source>
</reference>
<dbReference type="InterPro" id="IPR017853">
    <property type="entry name" value="GH"/>
</dbReference>
<proteinExistence type="predicted"/>
<dbReference type="InterPro" id="IPR001343">
    <property type="entry name" value="Hemolysn_Ca-bd"/>
</dbReference>
<dbReference type="Proteomes" id="UP000201613">
    <property type="component" value="Unassembled WGS sequence"/>
</dbReference>
<sequence length="766" mass="82476">MNDGDAYGIMTEEMFGGILINQSDFADFSQDYDDLGLSFVRYPGGTFAEDGIVINGEVGFSSGTIIFDDMTGDRSHLAYDLTFPELFNPELLTNDELDGGTNDYASLSEAMAYCVTDGTSLAIILPTTRYFSGVDLTSETEMVEMVALAEQDLRVFLERLVTGEYNNGEYPVPLILEIGNETYGSPIEYAILAQVYIETIEEVLGNTDIEYEIAFQMNVGSVQFQSLYDQSYFDQYFDDDGNALIPQLTGFDFDPDAAYSYGERILLIEEMMAHILGDSITDIDLLRHHFLGVDADVLDDENSTLYQRDDILQYWRDEIDENGGNSSDVDYYVSAWTTDSSNSGNAPAGLAAASNTLLLYTHFLEMGVDLAAAWGVNGSERFWPENSPTTVLTFSDQEGVTPGAAIIAMLTDDVIGLTHIESDVDQVLDKDDPADYLEFIYTSETVTVIFYSVGELDGLTLNLEVDLSEFGYFTFATVENLGTEDGTSYGLAVVEETYQILEDSTVSITFDQSWEVVKIVAQNDGIEGSEASDVIEGSADRDFISGNAGDDHLSGWGGEDTILGDAGNDIIYGNAGSDNLYGGQGSDRIYGADGGDVISGGAGSDTLSGQNGDDILSGGSGSDTIYGGAGNDIIYAGEKDIGSSFQDISEAEKAPSDIGDWWEELYELVDANLVSGGQGDDLLVGSRGVDTFVFDAGNDVIQSHQEGLDTLMIDAVALGLVPGSFDQLAGLVEETVDGLFLDFGSGNSLLLSGVGSWSDISSDVIF</sequence>
<protein>
    <submittedName>
        <fullName evidence="8">Hemolysin, chromosomal</fullName>
    </submittedName>
</protein>
<dbReference type="Gene3D" id="3.20.20.80">
    <property type="entry name" value="Glycosidases"/>
    <property type="match status" value="1"/>
</dbReference>
<evidence type="ECO:0000313" key="8">
    <source>
        <dbReference type="EMBL" id="SMY10380.1"/>
    </source>
</evidence>
<evidence type="ECO:0000256" key="5">
    <source>
        <dbReference type="ARBA" id="ARBA00022737"/>
    </source>
</evidence>
<dbReference type="SUPFAM" id="SSF51445">
    <property type="entry name" value="(Trans)glycosidases"/>
    <property type="match status" value="1"/>
</dbReference>
<dbReference type="PANTHER" id="PTHR38340:SF1">
    <property type="entry name" value="S-LAYER PROTEIN"/>
    <property type="match status" value="1"/>
</dbReference>
<evidence type="ECO:0000256" key="2">
    <source>
        <dbReference type="ARBA" id="ARBA00004613"/>
    </source>
</evidence>
<dbReference type="SUPFAM" id="SSF51120">
    <property type="entry name" value="beta-Roll"/>
    <property type="match status" value="2"/>
</dbReference>
<dbReference type="PRINTS" id="PR00313">
    <property type="entry name" value="CABNDNGRPT"/>
</dbReference>
<organism evidence="8 9">
    <name type="scientific">Flavimaricola marinus</name>
    <dbReference type="NCBI Taxonomy" id="1819565"/>
    <lineage>
        <taxon>Bacteria</taxon>
        <taxon>Pseudomonadati</taxon>
        <taxon>Pseudomonadota</taxon>
        <taxon>Alphaproteobacteria</taxon>
        <taxon>Rhodobacterales</taxon>
        <taxon>Paracoccaceae</taxon>
        <taxon>Flavimaricola</taxon>
    </lineage>
</organism>
<name>A0A238LNL9_9RHOB</name>
<evidence type="ECO:0000256" key="4">
    <source>
        <dbReference type="ARBA" id="ARBA00022656"/>
    </source>
</evidence>
<dbReference type="GO" id="GO:0016020">
    <property type="term" value="C:membrane"/>
    <property type="evidence" value="ECO:0007669"/>
    <property type="project" value="UniProtKB-SubCell"/>
</dbReference>
<dbReference type="InterPro" id="IPR050557">
    <property type="entry name" value="RTX_toxin/Mannuronan_C5-epim"/>
</dbReference>
<dbReference type="AlphaFoldDB" id="A0A238LNL9"/>
<keyword evidence="3" id="KW-0964">Secreted</keyword>
<evidence type="ECO:0000313" key="9">
    <source>
        <dbReference type="Proteomes" id="UP000201613"/>
    </source>
</evidence>
<evidence type="ECO:0000256" key="6">
    <source>
        <dbReference type="ARBA" id="ARBA00023026"/>
    </source>
</evidence>
<dbReference type="InterPro" id="IPR011049">
    <property type="entry name" value="Serralysin-like_metalloprot_C"/>
</dbReference>
<keyword evidence="7" id="KW-0472">Membrane</keyword>
<dbReference type="PROSITE" id="PS00330">
    <property type="entry name" value="HEMOLYSIN_CALCIUM"/>
    <property type="match status" value="3"/>
</dbReference>
<comment type="subcellular location">
    <subcellularLocation>
        <location evidence="1">Membrane</location>
    </subcellularLocation>
    <subcellularLocation>
        <location evidence="2">Secreted</location>
    </subcellularLocation>
</comment>
<keyword evidence="5" id="KW-0677">Repeat</keyword>
<dbReference type="EMBL" id="FXZK01000032">
    <property type="protein sequence ID" value="SMY10380.1"/>
    <property type="molecule type" value="Genomic_DNA"/>
</dbReference>
<keyword evidence="6" id="KW-0843">Virulence</keyword>
<evidence type="ECO:0000256" key="1">
    <source>
        <dbReference type="ARBA" id="ARBA00004370"/>
    </source>
</evidence>
<dbReference type="InterPro" id="IPR003995">
    <property type="entry name" value="RTX_toxin_determinant-A"/>
</dbReference>
<evidence type="ECO:0000256" key="7">
    <source>
        <dbReference type="ARBA" id="ARBA00023136"/>
    </source>
</evidence>
<dbReference type="Pfam" id="PF00353">
    <property type="entry name" value="HemolysinCabind"/>
    <property type="match status" value="3"/>
</dbReference>
<dbReference type="GO" id="GO:0005576">
    <property type="term" value="C:extracellular region"/>
    <property type="evidence" value="ECO:0007669"/>
    <property type="project" value="UniProtKB-SubCell"/>
</dbReference>
<gene>
    <name evidence="8" type="primary">hlyA_5</name>
    <name evidence="8" type="ORF">LOM8899_04556</name>
</gene>
<accession>A0A238LNL9</accession>
<dbReference type="InterPro" id="IPR018511">
    <property type="entry name" value="Hemolysin-typ_Ca-bd_CS"/>
</dbReference>
<dbReference type="GO" id="GO:0090729">
    <property type="term" value="F:toxin activity"/>
    <property type="evidence" value="ECO:0007669"/>
    <property type="project" value="UniProtKB-KW"/>
</dbReference>
<dbReference type="GO" id="GO:0005509">
    <property type="term" value="F:calcium ion binding"/>
    <property type="evidence" value="ECO:0007669"/>
    <property type="project" value="InterPro"/>
</dbReference>
<dbReference type="PANTHER" id="PTHR38340">
    <property type="entry name" value="S-LAYER PROTEIN"/>
    <property type="match status" value="1"/>
</dbReference>
<dbReference type="Gene3D" id="2.150.10.10">
    <property type="entry name" value="Serralysin-like metalloprotease, C-terminal"/>
    <property type="match status" value="3"/>
</dbReference>
<keyword evidence="4" id="KW-0800">Toxin</keyword>
<evidence type="ECO:0000256" key="3">
    <source>
        <dbReference type="ARBA" id="ARBA00022525"/>
    </source>
</evidence>
<dbReference type="PRINTS" id="PR01488">
    <property type="entry name" value="RTXTOXINA"/>
</dbReference>
<keyword evidence="9" id="KW-1185">Reference proteome</keyword>